<organism evidence="1 2">
    <name type="scientific">Segatella cerevisiae</name>
    <dbReference type="NCBI Taxonomy" id="2053716"/>
    <lineage>
        <taxon>Bacteria</taxon>
        <taxon>Pseudomonadati</taxon>
        <taxon>Bacteroidota</taxon>
        <taxon>Bacteroidia</taxon>
        <taxon>Bacteroidales</taxon>
        <taxon>Prevotellaceae</taxon>
        <taxon>Segatella</taxon>
    </lineage>
</organism>
<protein>
    <submittedName>
        <fullName evidence="1">DUF5715 family protein</fullName>
    </submittedName>
</protein>
<comment type="caution">
    <text evidence="1">The sequence shown here is derived from an EMBL/GenBank/DDBJ whole genome shotgun (WGS) entry which is preliminary data.</text>
</comment>
<gene>
    <name evidence="1" type="ORF">NG821_04680</name>
</gene>
<dbReference type="Proteomes" id="UP001204015">
    <property type="component" value="Unassembled WGS sequence"/>
</dbReference>
<evidence type="ECO:0000313" key="2">
    <source>
        <dbReference type="Proteomes" id="UP001204015"/>
    </source>
</evidence>
<dbReference type="InterPro" id="IPR043769">
    <property type="entry name" value="DUF5715"/>
</dbReference>
<dbReference type="Pfam" id="PF18979">
    <property type="entry name" value="DUF5715"/>
    <property type="match status" value="1"/>
</dbReference>
<name>A0ABT1BVM6_9BACT</name>
<reference evidence="1 2" key="1">
    <citation type="submission" date="2022-06" db="EMBL/GenBank/DDBJ databases">
        <title>A taxonomic note on the genus Prevotella: Description of four novel genera and emended description of the genera Hallella and Xylanibacter.</title>
        <authorList>
            <person name="Hitch T.C.A."/>
        </authorList>
    </citation>
    <scope>NUCLEOTIDE SEQUENCE [LARGE SCALE GENOMIC DNA]</scope>
    <source>
        <strain evidence="1 2">DSM 100619</strain>
    </source>
</reference>
<dbReference type="EMBL" id="JAMXLY010000012">
    <property type="protein sequence ID" value="MCO6025139.1"/>
    <property type="molecule type" value="Genomic_DNA"/>
</dbReference>
<accession>A0ABT1BVM6</accession>
<sequence length="269" mass="30513">MMISKRKYTRIFMSVVLVLFLVKVLFIGGANSKPNKRDLKKSARHEDVPLALSENPKGGDAVTPADSAALTVFFNTDGSLAKHRIISVPDFQKTFSDANDVQLIAAGKWGVKPVDDRKKAMDEKSKLVYIGCNPYFYVEPLHSSIPYLVPRAAILLQDIGRSYYDSLQLKGIPLHQIIITSVMRSKADVINLRSHNGNATQHSCHMYGTTFDVSYNRYRTVEAPGENRRKVRNDTLKWVLSEVLNDMHKHNRCFIKYEINQGCFHITVR</sequence>
<keyword evidence="2" id="KW-1185">Reference proteome</keyword>
<evidence type="ECO:0000313" key="1">
    <source>
        <dbReference type="EMBL" id="MCO6025139.1"/>
    </source>
</evidence>
<proteinExistence type="predicted"/>